<feature type="region of interest" description="Disordered" evidence="1">
    <location>
        <begin position="778"/>
        <end position="852"/>
    </location>
</feature>
<dbReference type="GO" id="GO:0005681">
    <property type="term" value="C:spliceosomal complex"/>
    <property type="evidence" value="ECO:0007669"/>
    <property type="project" value="TreeGrafter"/>
</dbReference>
<dbReference type="InterPro" id="IPR043502">
    <property type="entry name" value="DNA/RNA_pol_sf"/>
</dbReference>
<protein>
    <submittedName>
        <fullName evidence="2">Uncharacterized protein</fullName>
    </submittedName>
</protein>
<feature type="region of interest" description="Disordered" evidence="1">
    <location>
        <begin position="109"/>
        <end position="133"/>
    </location>
</feature>
<evidence type="ECO:0000256" key="1">
    <source>
        <dbReference type="SAM" id="MobiDB-lite"/>
    </source>
</evidence>
<feature type="region of interest" description="Disordered" evidence="1">
    <location>
        <begin position="642"/>
        <end position="674"/>
    </location>
</feature>
<dbReference type="EMBL" id="CAJNNV010025020">
    <property type="protein sequence ID" value="CAE8611384.1"/>
    <property type="molecule type" value="Genomic_DNA"/>
</dbReference>
<organism evidence="2 3">
    <name type="scientific">Polarella glacialis</name>
    <name type="common">Dinoflagellate</name>
    <dbReference type="NCBI Taxonomy" id="89957"/>
    <lineage>
        <taxon>Eukaryota</taxon>
        <taxon>Sar</taxon>
        <taxon>Alveolata</taxon>
        <taxon>Dinophyceae</taxon>
        <taxon>Suessiales</taxon>
        <taxon>Suessiaceae</taxon>
        <taxon>Polarella</taxon>
    </lineage>
</organism>
<feature type="compositionally biased region" description="Basic and acidic residues" evidence="1">
    <location>
        <begin position="643"/>
        <end position="674"/>
    </location>
</feature>
<feature type="compositionally biased region" description="Low complexity" evidence="1">
    <location>
        <begin position="838"/>
        <end position="850"/>
    </location>
</feature>
<reference evidence="2" key="1">
    <citation type="submission" date="2021-02" db="EMBL/GenBank/DDBJ databases">
        <authorList>
            <person name="Dougan E. K."/>
            <person name="Rhodes N."/>
            <person name="Thang M."/>
            <person name="Chan C."/>
        </authorList>
    </citation>
    <scope>NUCLEOTIDE SEQUENCE</scope>
</reference>
<feature type="compositionally biased region" description="Pro residues" evidence="1">
    <location>
        <begin position="115"/>
        <end position="126"/>
    </location>
</feature>
<proteinExistence type="predicted"/>
<dbReference type="Proteomes" id="UP000654075">
    <property type="component" value="Unassembled WGS sequence"/>
</dbReference>
<feature type="region of interest" description="Disordered" evidence="1">
    <location>
        <begin position="1183"/>
        <end position="1206"/>
    </location>
</feature>
<comment type="caution">
    <text evidence="2">The sequence shown here is derived from an EMBL/GenBank/DDBJ whole genome shotgun (WGS) entry which is preliminary data.</text>
</comment>
<sequence length="1682" mass="186409">MPPYPFSVYDARLDNLEEANLLVMMAASRRGAGMPAAEPEGEPQPKNAGARPPHTGPPVIPPGYYGAYYGDRQAYAHVPLASDELTRQPPRDDRGGTVYYAYPLRSAVTARPPTTAGPPPPRPPPDVTTAPPAVDTSARDAWVANSTTSATVKASPSAANNFWKATAPAPPPGLSPSAEVAPRAVTPPPHDTTGPSAPPPQPKAPPPDDDYNEARAAERKERAALGLGKAAPVGLIPPPPDRPVPVPKLPPATYTDQLAAPVELEYYALVEPPYNTNRMLRLHRDSGNGCPMHPQCALYHDFAIRNDCHRYMRGTTCRMDCRYIHDSLPWGVWMSPQQDLRMADQGAYRPDCRGPPPPGTAYYMRYNAEPPAHWPPVPPPTPPINLAPLRPQAYPEPLTGNYLSEGLKRYYRGIIAGLTTRQAKLGLLQHLRQRWHTDRVAAYSVDNDLTEHYNAVSQWANDLYADLLAFSATAYSYCCICFTRPPTTMSAALAAGGGGSAPPAAGGGTTGQTHTAESDLRHRSTPPADDCPVDYKPSLDKMDVALRLILAECHVPWLLQHLLAEAEMVTTADLSQAYTKELLHSNYKTDFGLHDVTVWTGLPAPPLRDQGSSKFVMKVYKSIQQNDIGDFYNNQIISENPDSTDKTFKTRRRDNYVDGHSKDADEESRQDPHDYESWERQMTIWRNTLLMCIWSNPQEIRLQITKAELDEFYDYLLGDDIYKRKPQPSLKTMMISERRAWRKIREHLHKGTTLAAALKLMMNDFLFWTREVREYLRAPTTGPKGGPKDGQWPKGTPKGGYPTGGPKGGAPKGYPKLPKHPYAYPQGNPPKGKGKGKGQQPKGTPGKTGPAQWAAVVGSAQSGTLPATALTVRDSARYRAALQEPEGETTDNDFKLPESYIILILYAGKDDQGSTAAAIQQEAPHLSQYVVEIDIVRDKLRQNMLDDQPYKQLLQAAKQGRLLAILGGPNCRTLSVRLLHDQADGSPGKPLRGRGMDEIWGLPDNTPEEQSKVDSDSILLLRMLHLANVARFHNKSTLVFPLEHPADPALHSQHPGAENCATIWGTTTLLAFGHEHRLFGTTFAQCMVGNMVNKMTKLLHNIPLLRQLDSLACNHTTHKKVHDTKQLARWGWQLNILIAQGVKAHLKFLRNYDHTQILTDRPHDITTGCLPQQNEMIIQIGHKQRPLRDGGGKPSPGRLPPNKRPASKLQHLGAALAAYVMTQPAQSEAHLLQHGSISDCPFTNEQITEARNIMNNSTTHQLDNPSLIRTGQPFTLPLLSCLAFTAGDADWEFPLQAADALPLGVTDVLPRTPGIWPTTFEMNEYNEDCEQPEPPSDVPNYPSAAEHEDRIEATYIEERALDHTTVAPSHDYATAVKTKFPAAHSLRTIHDATVNSVNLWIQRHQPERTTAPGLFDLLYAIYYLHHMDTTKHTILKTDVTKAHGRMLIKQQDWRYMVAMIKDMYWINTVGTYGVASAQYHWGSMAALILRLLYYTFPQIALAFVYVDDYLIILPEDADHKLPLTILLFLTALGLPLSWKKTGIGISNTWLGYQPLWGWMKVITTSGRPSALLRLLATTMLYLIEQPATTINPTPDFHILHGATDAGANGHEAAIGGWFTTHKTPTKDQIFWTDHKISSPLYGTLVLQQLITHTTSSSSSAISVKVRTDNKENVYNVLNYKAK</sequence>
<accession>A0A813FAZ2</accession>
<dbReference type="SUPFAM" id="SSF56672">
    <property type="entry name" value="DNA/RNA polymerases"/>
    <property type="match status" value="1"/>
</dbReference>
<dbReference type="OrthoDB" id="10691463at2759"/>
<feature type="region of interest" description="Disordered" evidence="1">
    <location>
        <begin position="494"/>
        <end position="532"/>
    </location>
</feature>
<feature type="compositionally biased region" description="Pro residues" evidence="1">
    <location>
        <begin position="185"/>
        <end position="205"/>
    </location>
</feature>
<name>A0A813FAZ2_POLGL</name>
<evidence type="ECO:0000313" key="2">
    <source>
        <dbReference type="EMBL" id="CAE8611384.1"/>
    </source>
</evidence>
<feature type="compositionally biased region" description="Gly residues" evidence="1">
    <location>
        <begin position="495"/>
        <end position="510"/>
    </location>
</feature>
<feature type="region of interest" description="Disordered" evidence="1">
    <location>
        <begin position="163"/>
        <end position="218"/>
    </location>
</feature>
<dbReference type="PANTHER" id="PTHR13361">
    <property type="entry name" value="WW DOMAIN-BINDING PROTEIN 11"/>
    <property type="match status" value="1"/>
</dbReference>
<feature type="region of interest" description="Disordered" evidence="1">
    <location>
        <begin position="33"/>
        <end position="63"/>
    </location>
</feature>
<feature type="non-terminal residue" evidence="2">
    <location>
        <position position="1682"/>
    </location>
</feature>
<dbReference type="PANTHER" id="PTHR13361:SF1">
    <property type="entry name" value="WW DOMAIN-BINDING PROTEIN 11"/>
    <property type="match status" value="1"/>
</dbReference>
<gene>
    <name evidence="2" type="ORF">PGLA1383_LOCUS29201</name>
</gene>
<evidence type="ECO:0000313" key="3">
    <source>
        <dbReference type="Proteomes" id="UP000654075"/>
    </source>
</evidence>
<keyword evidence="3" id="KW-1185">Reference proteome</keyword>
<feature type="compositionally biased region" description="Gly residues" evidence="1">
    <location>
        <begin position="797"/>
        <end position="811"/>
    </location>
</feature>